<dbReference type="GO" id="GO:0043953">
    <property type="term" value="P:protein transport by the Tat complex"/>
    <property type="evidence" value="ECO:0007669"/>
    <property type="project" value="UniProtKB-UniRule"/>
</dbReference>
<feature type="transmembrane region" description="Helical" evidence="5">
    <location>
        <begin position="191"/>
        <end position="208"/>
    </location>
</feature>
<evidence type="ECO:0000256" key="4">
    <source>
        <dbReference type="ARBA" id="ARBA00023136"/>
    </source>
</evidence>
<dbReference type="HAMAP" id="MF_00902">
    <property type="entry name" value="TatC"/>
    <property type="match status" value="1"/>
</dbReference>
<evidence type="ECO:0000256" key="2">
    <source>
        <dbReference type="ARBA" id="ARBA00022692"/>
    </source>
</evidence>
<evidence type="ECO:0000256" key="1">
    <source>
        <dbReference type="ARBA" id="ARBA00004141"/>
    </source>
</evidence>
<keyword evidence="4 5" id="KW-0472">Membrane</keyword>
<protein>
    <recommendedName>
        <fullName evidence="5">Sec-independent protein translocase protein TatC</fullName>
    </recommendedName>
</protein>
<dbReference type="GO" id="GO:0033281">
    <property type="term" value="C:TAT protein transport complex"/>
    <property type="evidence" value="ECO:0007669"/>
    <property type="project" value="UniProtKB-UniRule"/>
</dbReference>
<dbReference type="Proteomes" id="UP000717624">
    <property type="component" value="Unassembled WGS sequence"/>
</dbReference>
<organism evidence="6 7">
    <name type="scientific">Brevibacillus fulvus</name>
    <dbReference type="NCBI Taxonomy" id="1125967"/>
    <lineage>
        <taxon>Bacteria</taxon>
        <taxon>Bacillati</taxon>
        <taxon>Bacillota</taxon>
        <taxon>Bacilli</taxon>
        <taxon>Bacillales</taxon>
        <taxon>Paenibacillaceae</taxon>
        <taxon>Brevibacillus</taxon>
    </lineage>
</organism>
<dbReference type="GO" id="GO:0009977">
    <property type="term" value="F:proton motive force dependent protein transmembrane transporter activity"/>
    <property type="evidence" value="ECO:0007669"/>
    <property type="project" value="TreeGrafter"/>
</dbReference>
<keyword evidence="5" id="KW-0811">Translocation</keyword>
<reference evidence="6" key="1">
    <citation type="submission" date="2021-01" db="EMBL/GenBank/DDBJ databases">
        <title>Genomic Encyclopedia of Type Strains, Phase IV (KMG-IV): sequencing the most valuable type-strain genomes for metagenomic binning, comparative biology and taxonomic classification.</title>
        <authorList>
            <person name="Goeker M."/>
        </authorList>
    </citation>
    <scope>NUCLEOTIDE SEQUENCE</scope>
    <source>
        <strain evidence="6">DSM 25523</strain>
    </source>
</reference>
<keyword evidence="7" id="KW-1185">Reference proteome</keyword>
<keyword evidence="5" id="KW-0653">Protein transport</keyword>
<comment type="similarity">
    <text evidence="5">Belongs to the TatC family.</text>
</comment>
<feature type="transmembrane region" description="Helical" evidence="5">
    <location>
        <begin position="18"/>
        <end position="36"/>
    </location>
</feature>
<feature type="transmembrane region" description="Helical" evidence="5">
    <location>
        <begin position="71"/>
        <end position="90"/>
    </location>
</feature>
<dbReference type="InterPro" id="IPR002033">
    <property type="entry name" value="TatC"/>
</dbReference>
<feature type="transmembrane region" description="Helical" evidence="5">
    <location>
        <begin position="214"/>
        <end position="233"/>
    </location>
</feature>
<keyword evidence="5" id="KW-1003">Cell membrane</keyword>
<dbReference type="NCBIfam" id="TIGR00945">
    <property type="entry name" value="tatC"/>
    <property type="match status" value="1"/>
</dbReference>
<evidence type="ECO:0000256" key="5">
    <source>
        <dbReference type="HAMAP-Rule" id="MF_00902"/>
    </source>
</evidence>
<evidence type="ECO:0000313" key="6">
    <source>
        <dbReference type="EMBL" id="MBM7590667.1"/>
    </source>
</evidence>
<evidence type="ECO:0000256" key="3">
    <source>
        <dbReference type="ARBA" id="ARBA00022989"/>
    </source>
</evidence>
<name>A0A938Y2Y6_9BACL</name>
<comment type="caution">
    <text evidence="6">The sequence shown here is derived from an EMBL/GenBank/DDBJ whole genome shotgun (WGS) entry which is preliminary data.</text>
</comment>
<comment type="function">
    <text evidence="5">Part of the twin-arginine translocation (Tat) system that transports large folded proteins containing a characteristic twin-arginine motif in their signal peptide across membranes.</text>
</comment>
<dbReference type="EMBL" id="JAFBEB010000007">
    <property type="protein sequence ID" value="MBM7590667.1"/>
    <property type="molecule type" value="Genomic_DNA"/>
</dbReference>
<dbReference type="RefSeq" id="WP_204518423.1">
    <property type="nucleotide sequence ID" value="NZ_BAABIN010000016.1"/>
</dbReference>
<feature type="transmembrane region" description="Helical" evidence="5">
    <location>
        <begin position="157"/>
        <end position="179"/>
    </location>
</feature>
<keyword evidence="5" id="KW-0813">Transport</keyword>
<dbReference type="PANTHER" id="PTHR30371">
    <property type="entry name" value="SEC-INDEPENDENT PROTEIN TRANSLOCASE PROTEIN TATC"/>
    <property type="match status" value="1"/>
</dbReference>
<comment type="subunit">
    <text evidence="5">Forms a complex with TatA.</text>
</comment>
<evidence type="ECO:0000313" key="7">
    <source>
        <dbReference type="Proteomes" id="UP000717624"/>
    </source>
</evidence>
<gene>
    <name evidence="5" type="primary">tatC</name>
    <name evidence="6" type="ORF">JOD01_002277</name>
</gene>
<accession>A0A938Y2Y6</accession>
<dbReference type="Pfam" id="PF00902">
    <property type="entry name" value="TatC"/>
    <property type="match status" value="1"/>
</dbReference>
<keyword evidence="3 5" id="KW-1133">Transmembrane helix</keyword>
<keyword evidence="2 5" id="KW-0812">Transmembrane</keyword>
<sequence>MQNSEEVVAHLTELRKRLIIIIVGFILSLCIGLYISPDILRFIKTQPVAIHIVWNVFSFTDGMFIYMKCAFLVAILITLPLALYQVWAFVRPGLTDEEARKTIWFVPFSFILFIMGIAFSYFVAFPMMVSFLSTLNKSIGAVETYGIDRFFSFMFNVVFPLAIAFEMPAVVLFLTRLGLINPLQLRKVRKFVYLGLAIIGAMISPPDFVSHLSVTVPLILLFEISILISAWYVRRANNSPVSEAISEEEKVHV</sequence>
<dbReference type="AlphaFoldDB" id="A0A938Y2Y6"/>
<proteinExistence type="inferred from homology"/>
<dbReference type="PANTHER" id="PTHR30371:SF0">
    <property type="entry name" value="SEC-INDEPENDENT PROTEIN TRANSLOCASE PROTEIN TATC, CHLOROPLASTIC-RELATED"/>
    <property type="match status" value="1"/>
</dbReference>
<feature type="transmembrane region" description="Helical" evidence="5">
    <location>
        <begin position="102"/>
        <end position="124"/>
    </location>
</feature>
<dbReference type="GO" id="GO:0065002">
    <property type="term" value="P:intracellular protein transmembrane transport"/>
    <property type="evidence" value="ECO:0007669"/>
    <property type="project" value="TreeGrafter"/>
</dbReference>
<comment type="subcellular location">
    <subcellularLocation>
        <location evidence="5">Cell membrane</location>
        <topology evidence="5">Multi-pass membrane protein</topology>
    </subcellularLocation>
    <subcellularLocation>
        <location evidence="1">Membrane</location>
        <topology evidence="1">Multi-pass membrane protein</topology>
    </subcellularLocation>
</comment>
<dbReference type="PRINTS" id="PR01840">
    <property type="entry name" value="TATCFAMILY"/>
</dbReference>